<sequence>MKKAQSDRTVEGIMQDSSSSNSDGATSVLFPLFLCSIALNVLQHAWNSNQLAVLQQADNLQQQKIAQLQTDKDVCAGKLAGFIEGRR</sequence>
<dbReference type="Proteomes" id="UP000010472">
    <property type="component" value="Plasmid pCRI9333.05"/>
</dbReference>
<evidence type="ECO:0000313" key="3">
    <source>
        <dbReference type="Proteomes" id="UP000010472"/>
    </source>
</evidence>
<keyword evidence="3" id="KW-1185">Reference proteome</keyword>
<name>K9W7E9_9CYAN</name>
<protein>
    <submittedName>
        <fullName evidence="2">Uncharacterized protein</fullName>
    </submittedName>
</protein>
<dbReference type="HOGENOM" id="CLU_2681491_0_0_3"/>
<reference evidence="2 3" key="1">
    <citation type="submission" date="2012-06" db="EMBL/GenBank/DDBJ databases">
        <title>Finished plasmid 5 of genome of Crinalium epipsammum PCC 9333.</title>
        <authorList>
            <consortium name="US DOE Joint Genome Institute"/>
            <person name="Gugger M."/>
            <person name="Coursin T."/>
            <person name="Rippka R."/>
            <person name="Tandeau De Marsac N."/>
            <person name="Huntemann M."/>
            <person name="Wei C.-L."/>
            <person name="Han J."/>
            <person name="Detter J.C."/>
            <person name="Han C."/>
            <person name="Tapia R."/>
            <person name="Davenport K."/>
            <person name="Daligault H."/>
            <person name="Erkkila T."/>
            <person name="Gu W."/>
            <person name="Munk A.C.C."/>
            <person name="Teshima H."/>
            <person name="Xu Y."/>
            <person name="Chain P."/>
            <person name="Chen A."/>
            <person name="Krypides N."/>
            <person name="Mavromatis K."/>
            <person name="Markowitz V."/>
            <person name="Szeto E."/>
            <person name="Ivanova N."/>
            <person name="Mikhailova N."/>
            <person name="Ovchinnikova G."/>
            <person name="Pagani I."/>
            <person name="Pati A."/>
            <person name="Goodwin L."/>
            <person name="Peters L."/>
            <person name="Pitluck S."/>
            <person name="Woyke T."/>
            <person name="Kerfeld C."/>
        </authorList>
    </citation>
    <scope>NUCLEOTIDE SEQUENCE [LARGE SCALE GENOMIC DNA]</scope>
    <source>
        <strain evidence="2 3">PCC 9333</strain>
        <plasmid evidence="3">Plasmid pCRI9333.05</plasmid>
    </source>
</reference>
<dbReference type="EMBL" id="CP003625">
    <property type="protein sequence ID" value="AFZ15667.1"/>
    <property type="molecule type" value="Genomic_DNA"/>
</dbReference>
<gene>
    <name evidence="2" type="ORF">Cri9333_4906</name>
</gene>
<dbReference type="RefSeq" id="WP_015180047.1">
    <property type="nucleotide sequence ID" value="NC_019736.1"/>
</dbReference>
<evidence type="ECO:0000313" key="2">
    <source>
        <dbReference type="EMBL" id="AFZ15667.1"/>
    </source>
</evidence>
<geneLocation type="plasmid" evidence="2 3">
    <name>pCRI9333.05</name>
</geneLocation>
<dbReference type="AlphaFoldDB" id="K9W7E9"/>
<keyword evidence="2" id="KW-0614">Plasmid</keyword>
<organism evidence="2 3">
    <name type="scientific">Crinalium epipsammum PCC 9333</name>
    <dbReference type="NCBI Taxonomy" id="1173022"/>
    <lineage>
        <taxon>Bacteria</taxon>
        <taxon>Bacillati</taxon>
        <taxon>Cyanobacteriota</taxon>
        <taxon>Cyanophyceae</taxon>
        <taxon>Gomontiellales</taxon>
        <taxon>Gomontiellaceae</taxon>
        <taxon>Crinalium</taxon>
    </lineage>
</organism>
<accession>K9W7E9</accession>
<dbReference type="KEGG" id="cep:Cri9333_4906"/>
<proteinExistence type="predicted"/>
<feature type="compositionally biased region" description="Basic and acidic residues" evidence="1">
    <location>
        <begin position="1"/>
        <end position="10"/>
    </location>
</feature>
<evidence type="ECO:0000256" key="1">
    <source>
        <dbReference type="SAM" id="MobiDB-lite"/>
    </source>
</evidence>
<feature type="region of interest" description="Disordered" evidence="1">
    <location>
        <begin position="1"/>
        <end position="23"/>
    </location>
</feature>